<keyword evidence="1" id="KW-0472">Membrane</keyword>
<dbReference type="Proteomes" id="UP001234178">
    <property type="component" value="Unassembled WGS sequence"/>
</dbReference>
<comment type="caution">
    <text evidence="2">The sequence shown here is derived from an EMBL/GenBank/DDBJ whole genome shotgun (WGS) entry which is preliminary data.</text>
</comment>
<gene>
    <name evidence="2" type="ORF">OUZ56_032601</name>
</gene>
<evidence type="ECO:0000313" key="2">
    <source>
        <dbReference type="EMBL" id="KAK4045193.1"/>
    </source>
</evidence>
<feature type="transmembrane region" description="Helical" evidence="1">
    <location>
        <begin position="105"/>
        <end position="125"/>
    </location>
</feature>
<sequence>TGASGVLRIKTVDPTRIVRKVVVSQRWGSTGTFLARTLDGSQGSVEVPAPPVGGTRIDYYVQAFDDRNNTVMENGSANMPRSAVVETLAEKPAVAESKSILSSPIFWAVAGAVVVGGGVGTYFALQPSPATTARVPISTSP</sequence>
<reference evidence="2 3" key="1">
    <citation type="journal article" date="2023" name="Nucleic Acids Res.">
        <title>The hologenome of Daphnia magna reveals possible DNA methylation and microbiome-mediated evolution of the host genome.</title>
        <authorList>
            <person name="Chaturvedi A."/>
            <person name="Li X."/>
            <person name="Dhandapani V."/>
            <person name="Marshall H."/>
            <person name="Kissane S."/>
            <person name="Cuenca-Cambronero M."/>
            <person name="Asole G."/>
            <person name="Calvet F."/>
            <person name="Ruiz-Romero M."/>
            <person name="Marangio P."/>
            <person name="Guigo R."/>
            <person name="Rago D."/>
            <person name="Mirbahai L."/>
            <person name="Eastwood N."/>
            <person name="Colbourne J.K."/>
            <person name="Zhou J."/>
            <person name="Mallon E."/>
            <person name="Orsini L."/>
        </authorList>
    </citation>
    <scope>NUCLEOTIDE SEQUENCE [LARGE SCALE GENOMIC DNA]</scope>
    <source>
        <strain evidence="2">LRV0_1</strain>
    </source>
</reference>
<accession>A0ABR0B9D0</accession>
<evidence type="ECO:0000313" key="3">
    <source>
        <dbReference type="Proteomes" id="UP001234178"/>
    </source>
</evidence>
<proteinExistence type="predicted"/>
<protein>
    <submittedName>
        <fullName evidence="2">Uncharacterized protein</fullName>
    </submittedName>
</protein>
<organism evidence="2 3">
    <name type="scientific">Daphnia magna</name>
    <dbReference type="NCBI Taxonomy" id="35525"/>
    <lineage>
        <taxon>Eukaryota</taxon>
        <taxon>Metazoa</taxon>
        <taxon>Ecdysozoa</taxon>
        <taxon>Arthropoda</taxon>
        <taxon>Crustacea</taxon>
        <taxon>Branchiopoda</taxon>
        <taxon>Diplostraca</taxon>
        <taxon>Cladocera</taxon>
        <taxon>Anomopoda</taxon>
        <taxon>Daphniidae</taxon>
        <taxon>Daphnia</taxon>
    </lineage>
</organism>
<keyword evidence="1" id="KW-0812">Transmembrane</keyword>
<keyword evidence="3" id="KW-1185">Reference proteome</keyword>
<feature type="non-terminal residue" evidence="2">
    <location>
        <position position="1"/>
    </location>
</feature>
<keyword evidence="1" id="KW-1133">Transmembrane helix</keyword>
<name>A0ABR0B9D0_9CRUS</name>
<dbReference type="EMBL" id="JAOYFB010000041">
    <property type="protein sequence ID" value="KAK4045193.1"/>
    <property type="molecule type" value="Genomic_DNA"/>
</dbReference>
<evidence type="ECO:0000256" key="1">
    <source>
        <dbReference type="SAM" id="Phobius"/>
    </source>
</evidence>